<name>A0A2A9NAD8_9AGAR</name>
<feature type="compositionally biased region" description="Basic and acidic residues" evidence="1">
    <location>
        <begin position="70"/>
        <end position="84"/>
    </location>
</feature>
<reference evidence="2 3" key="1">
    <citation type="submission" date="2014-02" db="EMBL/GenBank/DDBJ databases">
        <title>Transposable element dynamics among asymbiotic and ectomycorrhizal Amanita fungi.</title>
        <authorList>
            <consortium name="DOE Joint Genome Institute"/>
            <person name="Hess J."/>
            <person name="Skrede I."/>
            <person name="Wolfe B."/>
            <person name="LaButti K."/>
            <person name="Ohm R.A."/>
            <person name="Grigoriev I.V."/>
            <person name="Pringle A."/>
        </authorList>
    </citation>
    <scope>NUCLEOTIDE SEQUENCE [LARGE SCALE GENOMIC DNA]</scope>
    <source>
        <strain evidence="2 3">SKay4041</strain>
    </source>
</reference>
<dbReference type="OrthoDB" id="2506317at2759"/>
<protein>
    <submittedName>
        <fullName evidence="2">Uncharacterized protein</fullName>
    </submittedName>
</protein>
<feature type="compositionally biased region" description="Polar residues" evidence="1">
    <location>
        <begin position="111"/>
        <end position="122"/>
    </location>
</feature>
<evidence type="ECO:0000313" key="2">
    <source>
        <dbReference type="EMBL" id="PFH47048.1"/>
    </source>
</evidence>
<feature type="region of interest" description="Disordered" evidence="1">
    <location>
        <begin position="68"/>
        <end position="122"/>
    </location>
</feature>
<dbReference type="AlphaFoldDB" id="A0A2A9NAD8"/>
<evidence type="ECO:0000256" key="1">
    <source>
        <dbReference type="SAM" id="MobiDB-lite"/>
    </source>
</evidence>
<accession>A0A2A9NAD8</accession>
<evidence type="ECO:0000313" key="3">
    <source>
        <dbReference type="Proteomes" id="UP000242287"/>
    </source>
</evidence>
<dbReference type="EMBL" id="KZ302138">
    <property type="protein sequence ID" value="PFH47048.1"/>
    <property type="molecule type" value="Genomic_DNA"/>
</dbReference>
<proteinExistence type="predicted"/>
<sequence length="162" mass="18010">MPDHSQYAAATNIPLIKSPSLRVPRQIEQPHDVHPLPDSVNAYFAYPFTLEPHVLTFESSRRSTLAAHATRREAYLRSREEDKERRKRDVLRKIAPGFDPQGVLMPMRATPSASTSSWKSGATVTDIEMNKQHGKSAMDDLVDQLAAMEAAAKLPSSSTKVT</sequence>
<organism evidence="2 3">
    <name type="scientific">Amanita thiersii Skay4041</name>
    <dbReference type="NCBI Taxonomy" id="703135"/>
    <lineage>
        <taxon>Eukaryota</taxon>
        <taxon>Fungi</taxon>
        <taxon>Dikarya</taxon>
        <taxon>Basidiomycota</taxon>
        <taxon>Agaricomycotina</taxon>
        <taxon>Agaricomycetes</taxon>
        <taxon>Agaricomycetidae</taxon>
        <taxon>Agaricales</taxon>
        <taxon>Pluteineae</taxon>
        <taxon>Amanitaceae</taxon>
        <taxon>Amanita</taxon>
    </lineage>
</organism>
<gene>
    <name evidence="2" type="ORF">AMATHDRAFT_68503</name>
</gene>
<keyword evidence="3" id="KW-1185">Reference proteome</keyword>
<dbReference type="Proteomes" id="UP000242287">
    <property type="component" value="Unassembled WGS sequence"/>
</dbReference>